<evidence type="ECO:0000256" key="1">
    <source>
        <dbReference type="ARBA" id="ARBA00022898"/>
    </source>
</evidence>
<reference evidence="2" key="1">
    <citation type="submission" date="2020-05" db="EMBL/GenBank/DDBJ databases">
        <authorList>
            <person name="Chiriac C."/>
            <person name="Salcher M."/>
            <person name="Ghai R."/>
            <person name="Kavagutti S V."/>
        </authorList>
    </citation>
    <scope>NUCLEOTIDE SEQUENCE</scope>
</reference>
<gene>
    <name evidence="2" type="ORF">UFOPK2925_00251</name>
</gene>
<dbReference type="Gene3D" id="3.90.1150.10">
    <property type="entry name" value="Aspartate Aminotransferase, domain 1"/>
    <property type="match status" value="1"/>
</dbReference>
<dbReference type="PANTHER" id="PTHR30244:SF9">
    <property type="entry name" value="PROTEIN RV3402C"/>
    <property type="match status" value="1"/>
</dbReference>
<dbReference type="AlphaFoldDB" id="A0A6J6VH78"/>
<evidence type="ECO:0000313" key="2">
    <source>
        <dbReference type="EMBL" id="CAB4770689.1"/>
    </source>
</evidence>
<dbReference type="PIRSF" id="PIRSF000390">
    <property type="entry name" value="PLP_StrS"/>
    <property type="match status" value="1"/>
</dbReference>
<dbReference type="Pfam" id="PF01041">
    <property type="entry name" value="DegT_DnrJ_EryC1"/>
    <property type="match status" value="1"/>
</dbReference>
<protein>
    <submittedName>
        <fullName evidence="2">Unannotated protein</fullName>
    </submittedName>
</protein>
<name>A0A6J6VH78_9ZZZZ</name>
<dbReference type="EMBL" id="CAEZZU010000018">
    <property type="protein sequence ID" value="CAB4770689.1"/>
    <property type="molecule type" value="Genomic_DNA"/>
</dbReference>
<dbReference type="InterPro" id="IPR015421">
    <property type="entry name" value="PyrdxlP-dep_Trfase_major"/>
</dbReference>
<dbReference type="CDD" id="cd00616">
    <property type="entry name" value="AHBA_syn"/>
    <property type="match status" value="1"/>
</dbReference>
<dbReference type="GO" id="GO:0000271">
    <property type="term" value="P:polysaccharide biosynthetic process"/>
    <property type="evidence" value="ECO:0007669"/>
    <property type="project" value="TreeGrafter"/>
</dbReference>
<keyword evidence="1" id="KW-0663">Pyridoxal phosphate</keyword>
<organism evidence="2">
    <name type="scientific">freshwater metagenome</name>
    <dbReference type="NCBI Taxonomy" id="449393"/>
    <lineage>
        <taxon>unclassified sequences</taxon>
        <taxon>metagenomes</taxon>
        <taxon>ecological metagenomes</taxon>
    </lineage>
</organism>
<dbReference type="InterPro" id="IPR015422">
    <property type="entry name" value="PyrdxlP-dep_Trfase_small"/>
</dbReference>
<dbReference type="Gene3D" id="3.40.640.10">
    <property type="entry name" value="Type I PLP-dependent aspartate aminotransferase-like (Major domain)"/>
    <property type="match status" value="1"/>
</dbReference>
<proteinExistence type="predicted"/>
<dbReference type="GO" id="GO:0008483">
    <property type="term" value="F:transaminase activity"/>
    <property type="evidence" value="ECO:0007669"/>
    <property type="project" value="TreeGrafter"/>
</dbReference>
<sequence>MKKLAVLGGEKSFPDGVAFVRPPAPPLEEVVARLAPSYSQGSLTNGPLVRELEDSVAERLGVRNVVAVSSCTTGLMLSVAGLAQFGEINGPVIMPSFTFSAGPHAVAWSNLGVRFVECDPLSFQIDLAHTSMHLEGAGAIMATHIFGAPCRPEQVEAMGKSAGIPVLFDAAHGFGALRNGRPLGGFGEVEVFSMTPTKPLVAGEGGLVCTDRDDLAEYLRLAREYGNPGNYNTRFIGLNGRLSEMHAAIALASISHIDEHLETRRRLASRYADGILAIPGVRTQAVDSEDLSTYKDFTIAIDAGDFGVSRDQLVTALSAEGIDTRNYFDPPVHRQDSHALRSPSDLPVTDAVSKTVVSLPLYPALTDDVVDQIVEIIASVGQSAESLL</sequence>
<accession>A0A6J6VH78</accession>
<dbReference type="PANTHER" id="PTHR30244">
    <property type="entry name" value="TRANSAMINASE"/>
    <property type="match status" value="1"/>
</dbReference>
<dbReference type="SUPFAM" id="SSF53383">
    <property type="entry name" value="PLP-dependent transferases"/>
    <property type="match status" value="1"/>
</dbReference>
<dbReference type="InterPro" id="IPR000653">
    <property type="entry name" value="DegT/StrS_aminotransferase"/>
</dbReference>
<dbReference type="InterPro" id="IPR015424">
    <property type="entry name" value="PyrdxlP-dep_Trfase"/>
</dbReference>
<dbReference type="GO" id="GO:0030170">
    <property type="term" value="F:pyridoxal phosphate binding"/>
    <property type="evidence" value="ECO:0007669"/>
    <property type="project" value="TreeGrafter"/>
</dbReference>